<evidence type="ECO:0000259" key="2">
    <source>
        <dbReference type="Pfam" id="PF08327"/>
    </source>
</evidence>
<dbReference type="CDD" id="cd07814">
    <property type="entry name" value="SRPBCC_CalC_Aha1-like"/>
    <property type="match status" value="1"/>
</dbReference>
<proteinExistence type="inferred from homology"/>
<keyword evidence="4" id="KW-1185">Reference proteome</keyword>
<evidence type="ECO:0000256" key="1">
    <source>
        <dbReference type="ARBA" id="ARBA00006817"/>
    </source>
</evidence>
<sequence>MADDEFHVRTAIDVAAHPDRVWDALVDEPAAWWGAPYLMLGGPSSIDLPLRAGEPVVEHLGAASALWGVVTACEPGRAYSWRGQMGMGASAEGEVRIVLEPAPGGTRVTLAHDGAVLWGGEGAALERSYDAGWADLLRRLRAFVETGARYGAAGSNAAPER</sequence>
<dbReference type="AlphaFoldDB" id="A0A1H1RMG8"/>
<dbReference type="Pfam" id="PF08327">
    <property type="entry name" value="AHSA1"/>
    <property type="match status" value="1"/>
</dbReference>
<organism evidence="3 4">
    <name type="scientific">Agrococcus carbonis</name>
    <dbReference type="NCBI Taxonomy" id="684552"/>
    <lineage>
        <taxon>Bacteria</taxon>
        <taxon>Bacillati</taxon>
        <taxon>Actinomycetota</taxon>
        <taxon>Actinomycetes</taxon>
        <taxon>Micrococcales</taxon>
        <taxon>Microbacteriaceae</taxon>
        <taxon>Agrococcus</taxon>
    </lineage>
</organism>
<dbReference type="STRING" id="684552.SAMN04489719_2163"/>
<dbReference type="Proteomes" id="UP000199649">
    <property type="component" value="Chromosome I"/>
</dbReference>
<dbReference type="OrthoDB" id="8117292at2"/>
<dbReference type="InterPro" id="IPR023393">
    <property type="entry name" value="START-like_dom_sf"/>
</dbReference>
<dbReference type="EMBL" id="LT629734">
    <property type="protein sequence ID" value="SDS36898.1"/>
    <property type="molecule type" value="Genomic_DNA"/>
</dbReference>
<dbReference type="InterPro" id="IPR013538">
    <property type="entry name" value="ASHA1/2-like_C"/>
</dbReference>
<accession>A0A1H1RMG8</accession>
<name>A0A1H1RMG8_9MICO</name>
<comment type="similarity">
    <text evidence="1">Belongs to the AHA1 family.</text>
</comment>
<protein>
    <submittedName>
        <fullName evidence="3">Uncharacterized conserved protein YndB, AHSA1/START domain</fullName>
    </submittedName>
</protein>
<reference evidence="4" key="1">
    <citation type="submission" date="2016-10" db="EMBL/GenBank/DDBJ databases">
        <authorList>
            <person name="Varghese N."/>
            <person name="Submissions S."/>
        </authorList>
    </citation>
    <scope>NUCLEOTIDE SEQUENCE [LARGE SCALE GENOMIC DNA]</scope>
    <source>
        <strain evidence="4">DSM 22965</strain>
    </source>
</reference>
<evidence type="ECO:0000313" key="4">
    <source>
        <dbReference type="Proteomes" id="UP000199649"/>
    </source>
</evidence>
<gene>
    <name evidence="3" type="ORF">SAMN04489719_2163</name>
</gene>
<dbReference type="RefSeq" id="WP_157674331.1">
    <property type="nucleotide sequence ID" value="NZ_LT629734.1"/>
</dbReference>
<feature type="domain" description="Activator of Hsp90 ATPase homologue 1/2-like C-terminal" evidence="2">
    <location>
        <begin position="16"/>
        <end position="145"/>
    </location>
</feature>
<dbReference type="SUPFAM" id="SSF55961">
    <property type="entry name" value="Bet v1-like"/>
    <property type="match status" value="1"/>
</dbReference>
<evidence type="ECO:0000313" key="3">
    <source>
        <dbReference type="EMBL" id="SDS36898.1"/>
    </source>
</evidence>
<dbReference type="Gene3D" id="3.30.530.20">
    <property type="match status" value="1"/>
</dbReference>